<evidence type="ECO:0000256" key="6">
    <source>
        <dbReference type="ARBA" id="ARBA00022617"/>
    </source>
</evidence>
<gene>
    <name evidence="16" type="ORF">F7P66_01855</name>
</gene>
<evidence type="ECO:0000313" key="17">
    <source>
        <dbReference type="Proteomes" id="UP000423641"/>
    </source>
</evidence>
<dbReference type="GO" id="GO:0008863">
    <property type="term" value="F:formate dehydrogenase (NAD+) activity"/>
    <property type="evidence" value="ECO:0007669"/>
    <property type="project" value="InterPro"/>
</dbReference>
<feature type="transmembrane region" description="Helical" evidence="13">
    <location>
        <begin position="142"/>
        <end position="161"/>
    </location>
</feature>
<dbReference type="Gene3D" id="1.20.950.20">
    <property type="entry name" value="Transmembrane di-heme cytochromes, Chain C"/>
    <property type="match status" value="1"/>
</dbReference>
<keyword evidence="10 13" id="KW-1133">Transmembrane helix</keyword>
<evidence type="ECO:0000256" key="5">
    <source>
        <dbReference type="ARBA" id="ARBA00022475"/>
    </source>
</evidence>
<keyword evidence="11" id="KW-0408">Iron</keyword>
<evidence type="ECO:0000256" key="10">
    <source>
        <dbReference type="ARBA" id="ARBA00022989"/>
    </source>
</evidence>
<dbReference type="InterPro" id="IPR006471">
    <property type="entry name" value="Formate_DH_gsu"/>
</dbReference>
<protein>
    <submittedName>
        <fullName evidence="16">Formate dehydrogenase subunit gamma</fullName>
    </submittedName>
</protein>
<evidence type="ECO:0000256" key="1">
    <source>
        <dbReference type="ARBA" id="ARBA00001971"/>
    </source>
</evidence>
<feature type="transmembrane region" description="Helical" evidence="13">
    <location>
        <begin position="200"/>
        <end position="222"/>
    </location>
</feature>
<dbReference type="GO" id="GO:0046872">
    <property type="term" value="F:metal ion binding"/>
    <property type="evidence" value="ECO:0007669"/>
    <property type="project" value="UniProtKB-KW"/>
</dbReference>
<keyword evidence="6" id="KW-0349">Heme</keyword>
<feature type="transmembrane region" description="Helical" evidence="13">
    <location>
        <begin position="61"/>
        <end position="84"/>
    </location>
</feature>
<dbReference type="NCBIfam" id="TIGR01583">
    <property type="entry name" value="formate-DH-gamm"/>
    <property type="match status" value="1"/>
</dbReference>
<evidence type="ECO:0000256" key="14">
    <source>
        <dbReference type="SAM" id="SignalP"/>
    </source>
</evidence>
<dbReference type="GO" id="GO:0009061">
    <property type="term" value="P:anaerobic respiration"/>
    <property type="evidence" value="ECO:0007669"/>
    <property type="project" value="TreeGrafter"/>
</dbReference>
<dbReference type="GO" id="GO:0009055">
    <property type="term" value="F:electron transfer activity"/>
    <property type="evidence" value="ECO:0007669"/>
    <property type="project" value="InterPro"/>
</dbReference>
<reference evidence="16 17" key="1">
    <citation type="submission" date="2019-09" db="EMBL/GenBank/DDBJ databases">
        <title>Draft genome sequences of 48 bacterial type strains from the CCUG.</title>
        <authorList>
            <person name="Tunovic T."/>
            <person name="Pineiro-Iglesias B."/>
            <person name="Unosson C."/>
            <person name="Inganas E."/>
            <person name="Ohlen M."/>
            <person name="Cardew S."/>
            <person name="Jensie-Markopoulos S."/>
            <person name="Salva-Serra F."/>
            <person name="Jaen-Luchoro D."/>
            <person name="Karlsson R."/>
            <person name="Svensson-Stadler L."/>
            <person name="Chun J."/>
            <person name="Moore E."/>
        </authorList>
    </citation>
    <scope>NUCLEOTIDE SEQUENCE [LARGE SCALE GENOMIC DNA]</scope>
    <source>
        <strain evidence="16 17">CCUG 34538</strain>
    </source>
</reference>
<keyword evidence="14" id="KW-0732">Signal</keyword>
<dbReference type="PANTHER" id="PTHR30074">
    <property type="entry name" value="FORMATE DEHYDROGENASE, NITRATE-INDUCIBLE, CYTOCHROME B556 FDN SUBUNIT"/>
    <property type="match status" value="1"/>
</dbReference>
<dbReference type="RefSeq" id="WP_112000141.1">
    <property type="nucleotide sequence ID" value="NZ_CP053828.1"/>
</dbReference>
<keyword evidence="4" id="KW-0813">Transport</keyword>
<evidence type="ECO:0000256" key="9">
    <source>
        <dbReference type="ARBA" id="ARBA00022982"/>
    </source>
</evidence>
<comment type="caution">
    <text evidence="16">The sequence shown here is derived from an EMBL/GenBank/DDBJ whole genome shotgun (WGS) entry which is preliminary data.</text>
</comment>
<dbReference type="GO" id="GO:0022904">
    <property type="term" value="P:respiratory electron transport chain"/>
    <property type="evidence" value="ECO:0007669"/>
    <property type="project" value="InterPro"/>
</dbReference>
<evidence type="ECO:0000256" key="2">
    <source>
        <dbReference type="ARBA" id="ARBA00004651"/>
    </source>
</evidence>
<dbReference type="InterPro" id="IPR051817">
    <property type="entry name" value="FDH_cytochrome_b556_subunit"/>
</dbReference>
<dbReference type="GO" id="GO:0015944">
    <property type="term" value="P:formate oxidation"/>
    <property type="evidence" value="ECO:0007669"/>
    <property type="project" value="TreeGrafter"/>
</dbReference>
<keyword evidence="12 13" id="KW-0472">Membrane</keyword>
<feature type="transmembrane region" description="Helical" evidence="13">
    <location>
        <begin position="242"/>
        <end position="267"/>
    </location>
</feature>
<keyword evidence="7 13" id="KW-0812">Transmembrane</keyword>
<dbReference type="GeneID" id="56510673"/>
<dbReference type="InterPro" id="IPR016174">
    <property type="entry name" value="Di-haem_cyt_TM"/>
</dbReference>
<comment type="subcellular location">
    <subcellularLocation>
        <location evidence="2">Cell membrane</location>
        <topology evidence="2">Multi-pass membrane protein</topology>
    </subcellularLocation>
</comment>
<feature type="transmembrane region" description="Helical" evidence="13">
    <location>
        <begin position="105"/>
        <end position="127"/>
    </location>
</feature>
<proteinExistence type="inferred from homology"/>
<dbReference type="Pfam" id="PF01292">
    <property type="entry name" value="Ni_hydr_CYTB"/>
    <property type="match status" value="1"/>
</dbReference>
<dbReference type="GO" id="GO:0005886">
    <property type="term" value="C:plasma membrane"/>
    <property type="evidence" value="ECO:0007669"/>
    <property type="project" value="UniProtKB-SubCell"/>
</dbReference>
<feature type="domain" description="Cytochrome b561 bacterial/Ni-hydrogenase" evidence="15">
    <location>
        <begin position="99"/>
        <end position="280"/>
    </location>
</feature>
<evidence type="ECO:0000256" key="4">
    <source>
        <dbReference type="ARBA" id="ARBA00022448"/>
    </source>
</evidence>
<comment type="similarity">
    <text evidence="3">Belongs to the formate dehydrogenase gamma subunit family.</text>
</comment>
<dbReference type="Proteomes" id="UP000423641">
    <property type="component" value="Unassembled WGS sequence"/>
</dbReference>
<evidence type="ECO:0000256" key="3">
    <source>
        <dbReference type="ARBA" id="ARBA00010747"/>
    </source>
</evidence>
<dbReference type="GO" id="GO:0009326">
    <property type="term" value="C:formate dehydrogenase complex"/>
    <property type="evidence" value="ECO:0007669"/>
    <property type="project" value="InterPro"/>
</dbReference>
<evidence type="ECO:0000313" key="16">
    <source>
        <dbReference type="EMBL" id="KAB0614357.1"/>
    </source>
</evidence>
<sequence length="317" mass="35605">MKKLLLFLVSACVMLGANGANQLEGINQGMSPIWDDNRLVGIDRYDSYFGSLWTYLQGNDYFSYGVAIAIIAVLIAFSAHYMVVGPKHFDHHSGKVYAFSKYVRLVHLIAAISWVILVPTGVIMMWGDLFGGGFFVRLMKNLHGIATILFAISIVPMFLMWGKRMLLSVYDIKWMMIVGGYLSKIKNPVPAGKFNAGQKAWFWVAMLGGFVMILTGVAMYFLNFNTPILSSVFGLTQVEVLRLAAVVHNIIGIVCAVFLLVHIYMAVFAIKGAIHSIITGYKEEEEVYILHHYWYQELVKNGLMKPSKFEASYTNLK</sequence>
<feature type="chain" id="PRO_5043933005" evidence="14">
    <location>
        <begin position="20"/>
        <end position="317"/>
    </location>
</feature>
<dbReference type="AlphaFoldDB" id="A0AAV6EIE9"/>
<keyword evidence="8" id="KW-0479">Metal-binding</keyword>
<evidence type="ECO:0000259" key="15">
    <source>
        <dbReference type="Pfam" id="PF01292"/>
    </source>
</evidence>
<dbReference type="GO" id="GO:0036397">
    <property type="term" value="F:formate dehydrogenase (quinone) activity"/>
    <property type="evidence" value="ECO:0007669"/>
    <property type="project" value="TreeGrafter"/>
</dbReference>
<evidence type="ECO:0000256" key="13">
    <source>
        <dbReference type="SAM" id="Phobius"/>
    </source>
</evidence>
<evidence type="ECO:0000256" key="11">
    <source>
        <dbReference type="ARBA" id="ARBA00023004"/>
    </source>
</evidence>
<feature type="signal peptide" evidence="14">
    <location>
        <begin position="1"/>
        <end position="19"/>
    </location>
</feature>
<dbReference type="EMBL" id="VZON01000001">
    <property type="protein sequence ID" value="KAB0614357.1"/>
    <property type="molecule type" value="Genomic_DNA"/>
</dbReference>
<keyword evidence="9" id="KW-0249">Electron transport</keyword>
<evidence type="ECO:0000256" key="12">
    <source>
        <dbReference type="ARBA" id="ARBA00023136"/>
    </source>
</evidence>
<dbReference type="InterPro" id="IPR011577">
    <property type="entry name" value="Cyt_b561_bac/Ni-Hgenase"/>
</dbReference>
<dbReference type="SUPFAM" id="SSF81342">
    <property type="entry name" value="Transmembrane di-heme cytochromes"/>
    <property type="match status" value="1"/>
</dbReference>
<evidence type="ECO:0000256" key="8">
    <source>
        <dbReference type="ARBA" id="ARBA00022723"/>
    </source>
</evidence>
<organism evidence="16 17">
    <name type="scientific">Campylobacter hyointestinalis subsp. lawsonii</name>
    <dbReference type="NCBI Taxonomy" id="91353"/>
    <lineage>
        <taxon>Bacteria</taxon>
        <taxon>Pseudomonadati</taxon>
        <taxon>Campylobacterota</taxon>
        <taxon>Epsilonproteobacteria</taxon>
        <taxon>Campylobacterales</taxon>
        <taxon>Campylobacteraceae</taxon>
        <taxon>Campylobacter</taxon>
    </lineage>
</organism>
<keyword evidence="5" id="KW-1003">Cell membrane</keyword>
<comment type="cofactor">
    <cofactor evidence="1">
        <name>heme</name>
        <dbReference type="ChEBI" id="CHEBI:30413"/>
    </cofactor>
</comment>
<name>A0AAV6EIE9_CAMHY</name>
<evidence type="ECO:0000256" key="7">
    <source>
        <dbReference type="ARBA" id="ARBA00022692"/>
    </source>
</evidence>
<accession>A0AAV6EIE9</accession>
<dbReference type="PANTHER" id="PTHR30074:SF6">
    <property type="entry name" value="FORMATE DEHYDROGENASE GAMMA SUBUNIT"/>
    <property type="match status" value="1"/>
</dbReference>